<accession>A0ACA9NS49</accession>
<reference evidence="1" key="1">
    <citation type="submission" date="2021-06" db="EMBL/GenBank/DDBJ databases">
        <authorList>
            <person name="Kallberg Y."/>
            <person name="Tangrot J."/>
            <person name="Rosling A."/>
        </authorList>
    </citation>
    <scope>NUCLEOTIDE SEQUENCE</scope>
    <source>
        <strain evidence="1">MA461A</strain>
    </source>
</reference>
<evidence type="ECO:0000313" key="1">
    <source>
        <dbReference type="EMBL" id="CAG8668513.1"/>
    </source>
</evidence>
<comment type="caution">
    <text evidence="1">The sequence shown here is derived from an EMBL/GenBank/DDBJ whole genome shotgun (WGS) entry which is preliminary data.</text>
</comment>
<evidence type="ECO:0000313" key="2">
    <source>
        <dbReference type="Proteomes" id="UP000789920"/>
    </source>
</evidence>
<keyword evidence="2" id="KW-1185">Reference proteome</keyword>
<sequence length="89" mass="10410">TPLRSTVPYWQGHQSISNGNQYKSHSYYCSKTPLRQNHYHSEISPHRNNCHSVTSPHRNHRHFNILPNCQPETSNQNVNRNYQDTGSHS</sequence>
<organism evidence="1 2">
    <name type="scientific">Racocetra persica</name>
    <dbReference type="NCBI Taxonomy" id="160502"/>
    <lineage>
        <taxon>Eukaryota</taxon>
        <taxon>Fungi</taxon>
        <taxon>Fungi incertae sedis</taxon>
        <taxon>Mucoromycota</taxon>
        <taxon>Glomeromycotina</taxon>
        <taxon>Glomeromycetes</taxon>
        <taxon>Diversisporales</taxon>
        <taxon>Gigasporaceae</taxon>
        <taxon>Racocetra</taxon>
    </lineage>
</organism>
<dbReference type="Proteomes" id="UP000789920">
    <property type="component" value="Unassembled WGS sequence"/>
</dbReference>
<proteinExistence type="predicted"/>
<feature type="non-terminal residue" evidence="1">
    <location>
        <position position="1"/>
    </location>
</feature>
<gene>
    <name evidence="1" type="ORF">RPERSI_LOCUS8576</name>
</gene>
<dbReference type="EMBL" id="CAJVQC010015575">
    <property type="protein sequence ID" value="CAG8668513.1"/>
    <property type="molecule type" value="Genomic_DNA"/>
</dbReference>
<protein>
    <submittedName>
        <fullName evidence="1">29865_t:CDS:1</fullName>
    </submittedName>
</protein>
<name>A0ACA9NS49_9GLOM</name>